<reference evidence="2" key="2">
    <citation type="journal article" date="2015" name="Data Brief">
        <title>Shoot transcriptome of the giant reed, Arundo donax.</title>
        <authorList>
            <person name="Barrero R.A."/>
            <person name="Guerrero F.D."/>
            <person name="Moolhuijzen P."/>
            <person name="Goolsby J.A."/>
            <person name="Tidwell J."/>
            <person name="Bellgard S.E."/>
            <person name="Bellgard M.I."/>
        </authorList>
    </citation>
    <scope>NUCLEOTIDE SEQUENCE</scope>
    <source>
        <tissue evidence="2">Shoot tissue taken approximately 20 cm above the soil surface</tissue>
    </source>
</reference>
<feature type="compositionally biased region" description="Acidic residues" evidence="1">
    <location>
        <begin position="80"/>
        <end position="94"/>
    </location>
</feature>
<feature type="compositionally biased region" description="Basic and acidic residues" evidence="1">
    <location>
        <begin position="113"/>
        <end position="122"/>
    </location>
</feature>
<feature type="compositionally biased region" description="Basic and acidic residues" evidence="1">
    <location>
        <begin position="242"/>
        <end position="251"/>
    </location>
</feature>
<name>A0A0A9F7Y3_ARUDO</name>
<accession>A0A0A9F7Y3</accession>
<feature type="compositionally biased region" description="Basic and acidic residues" evidence="1">
    <location>
        <begin position="139"/>
        <end position="155"/>
    </location>
</feature>
<reference evidence="2" key="1">
    <citation type="submission" date="2014-09" db="EMBL/GenBank/DDBJ databases">
        <authorList>
            <person name="Magalhaes I.L.F."/>
            <person name="Oliveira U."/>
            <person name="Santos F.R."/>
            <person name="Vidigal T.H.D.A."/>
            <person name="Brescovit A.D."/>
            <person name="Santos A.J."/>
        </authorList>
    </citation>
    <scope>NUCLEOTIDE SEQUENCE</scope>
    <source>
        <tissue evidence="2">Shoot tissue taken approximately 20 cm above the soil surface</tissue>
    </source>
</reference>
<feature type="compositionally biased region" description="Acidic residues" evidence="1">
    <location>
        <begin position="62"/>
        <end position="71"/>
    </location>
</feature>
<organism evidence="2">
    <name type="scientific">Arundo donax</name>
    <name type="common">Giant reed</name>
    <name type="synonym">Donax arundinaceus</name>
    <dbReference type="NCBI Taxonomy" id="35708"/>
    <lineage>
        <taxon>Eukaryota</taxon>
        <taxon>Viridiplantae</taxon>
        <taxon>Streptophyta</taxon>
        <taxon>Embryophyta</taxon>
        <taxon>Tracheophyta</taxon>
        <taxon>Spermatophyta</taxon>
        <taxon>Magnoliopsida</taxon>
        <taxon>Liliopsida</taxon>
        <taxon>Poales</taxon>
        <taxon>Poaceae</taxon>
        <taxon>PACMAD clade</taxon>
        <taxon>Arundinoideae</taxon>
        <taxon>Arundineae</taxon>
        <taxon>Arundo</taxon>
    </lineage>
</organism>
<sequence>MHLAGVGGGPEAVCAAEVRHGGWRESVRGDVLLLDDLGGERIGDDVLGGVGGLAAVELVPVEAEEDGGVDDGADKRGGEDAEDELAEGDPALDGDDEVLRVADGRGGGSDVGAGREREEERLGRQVVLARDLEDELGKHDAAGVVGEERGGERGDGAGADQEVAPAMAPPREQPAQVAEHVGALKVDAHHHGAEEEAQDGKVHRSVRLVSAHHAQQHHEHGAQQRTRRATDRKERHRREHRQHPEDAERRTTQRNLHHRLHRHYSLTLPSDAAAAAAD</sequence>
<protein>
    <submittedName>
        <fullName evidence="2">Uncharacterized protein</fullName>
    </submittedName>
</protein>
<feature type="region of interest" description="Disordered" evidence="1">
    <location>
        <begin position="139"/>
        <end position="162"/>
    </location>
</feature>
<dbReference type="EMBL" id="GBRH01189439">
    <property type="protein sequence ID" value="JAE08457.1"/>
    <property type="molecule type" value="Transcribed_RNA"/>
</dbReference>
<proteinExistence type="predicted"/>
<evidence type="ECO:0000256" key="1">
    <source>
        <dbReference type="SAM" id="MobiDB-lite"/>
    </source>
</evidence>
<dbReference type="AlphaFoldDB" id="A0A0A9F7Y3"/>
<feature type="compositionally biased region" description="Basic residues" evidence="1">
    <location>
        <begin position="255"/>
        <end position="264"/>
    </location>
</feature>
<feature type="compositionally biased region" description="Basic and acidic residues" evidence="1">
    <location>
        <begin position="216"/>
        <end position="233"/>
    </location>
</feature>
<feature type="region of interest" description="Disordered" evidence="1">
    <location>
        <begin position="62"/>
        <end position="94"/>
    </location>
</feature>
<evidence type="ECO:0000313" key="2">
    <source>
        <dbReference type="EMBL" id="JAE08457.1"/>
    </source>
</evidence>
<feature type="region of interest" description="Disordered" evidence="1">
    <location>
        <begin position="103"/>
        <end position="122"/>
    </location>
</feature>
<feature type="region of interest" description="Disordered" evidence="1">
    <location>
        <begin position="211"/>
        <end position="278"/>
    </location>
</feature>